<dbReference type="EMBL" id="JBHSGN010000161">
    <property type="protein sequence ID" value="MFC4676862.1"/>
    <property type="molecule type" value="Genomic_DNA"/>
</dbReference>
<evidence type="ECO:0000313" key="3">
    <source>
        <dbReference type="Proteomes" id="UP001596023"/>
    </source>
</evidence>
<accession>A0ABV9L3B0</accession>
<comment type="caution">
    <text evidence="2">The sequence shown here is derived from an EMBL/GenBank/DDBJ whole genome shotgun (WGS) entry which is preliminary data.</text>
</comment>
<name>A0ABV9L3B0_9BACT</name>
<feature type="compositionally biased region" description="Basic and acidic residues" evidence="1">
    <location>
        <begin position="17"/>
        <end position="34"/>
    </location>
</feature>
<keyword evidence="3" id="KW-1185">Reference proteome</keyword>
<protein>
    <submittedName>
        <fullName evidence="2">Uncharacterized protein</fullName>
    </submittedName>
</protein>
<evidence type="ECO:0000256" key="1">
    <source>
        <dbReference type="SAM" id="MobiDB-lite"/>
    </source>
</evidence>
<dbReference type="RefSeq" id="WP_380001500.1">
    <property type="nucleotide sequence ID" value="NZ_JBHSGN010000161.1"/>
</dbReference>
<feature type="region of interest" description="Disordered" evidence="1">
    <location>
        <begin position="1"/>
        <end position="35"/>
    </location>
</feature>
<dbReference type="Proteomes" id="UP001596023">
    <property type="component" value="Unassembled WGS sequence"/>
</dbReference>
<sequence>MQTVGTLAATFPGQVYHRPDRTRRSQRSEQEKTDYGAQRRCNAFLKTAFTPIAPATVTRNWQGEDINYVTKGNYTYLLESAMRYASLMGVPLVHNPGNSIGEGISNIYDELDSIIGEINLNIEPFEDKLQFVLWKYHTWGDYTFYWLPVKFTETLNPKLRKIARSFIHRFMHSNGMVTTNEAFDVEWIQEWAEDGLQECDPGDRKRNAGLLASYKSGKIYRLMERIGSKSCYKNLPAALDRYVPNNEFEGELAGIFREGLQFIGKDKPSIMSYGYDPLDDEDRDYHPVDMERMIRVVYDLDDFVTEWMMDWANSELRESYDISPATQLAISPDTTELFSMDRYPDNFFKWFDRLCTLIA</sequence>
<gene>
    <name evidence="2" type="ORF">ACFO6W_24575</name>
</gene>
<reference evidence="3" key="1">
    <citation type="journal article" date="2019" name="Int. J. Syst. Evol. Microbiol.">
        <title>The Global Catalogue of Microorganisms (GCM) 10K type strain sequencing project: providing services to taxonomists for standard genome sequencing and annotation.</title>
        <authorList>
            <consortium name="The Broad Institute Genomics Platform"/>
            <consortium name="The Broad Institute Genome Sequencing Center for Infectious Disease"/>
            <person name="Wu L."/>
            <person name="Ma J."/>
        </authorList>
    </citation>
    <scope>NUCLEOTIDE SEQUENCE [LARGE SCALE GENOMIC DNA]</scope>
    <source>
        <strain evidence="3">CCUG 66188</strain>
    </source>
</reference>
<organism evidence="2 3">
    <name type="scientific">Dysgonomonas termitidis</name>
    <dbReference type="NCBI Taxonomy" id="1516126"/>
    <lineage>
        <taxon>Bacteria</taxon>
        <taxon>Pseudomonadati</taxon>
        <taxon>Bacteroidota</taxon>
        <taxon>Bacteroidia</taxon>
        <taxon>Bacteroidales</taxon>
        <taxon>Dysgonomonadaceae</taxon>
        <taxon>Dysgonomonas</taxon>
    </lineage>
</organism>
<evidence type="ECO:0000313" key="2">
    <source>
        <dbReference type="EMBL" id="MFC4676862.1"/>
    </source>
</evidence>
<proteinExistence type="predicted"/>